<dbReference type="RefSeq" id="WP_089244584.1">
    <property type="nucleotide sequence ID" value="NZ_FZOW01000003.1"/>
</dbReference>
<sequence length="133" mass="14968">MTEEARNILDEPQDITFITPSDEALTAASAKTDDQKAKPLERYWTQGKGLARWADSATPFRTLVSELRKEIPADEMTPEQINGLAATYYRKVKGEWPGKRGGDKKERLALAAQRVRVGKLALLRSRIDRLQKG</sequence>
<keyword evidence="2" id="KW-1185">Reference proteome</keyword>
<organism evidence="1 2">
    <name type="scientific">Rhodococcoides kyotonense</name>
    <dbReference type="NCBI Taxonomy" id="398843"/>
    <lineage>
        <taxon>Bacteria</taxon>
        <taxon>Bacillati</taxon>
        <taxon>Actinomycetota</taxon>
        <taxon>Actinomycetes</taxon>
        <taxon>Mycobacteriales</taxon>
        <taxon>Nocardiaceae</taxon>
        <taxon>Rhodococcoides</taxon>
    </lineage>
</organism>
<dbReference type="OrthoDB" id="3311507at2"/>
<evidence type="ECO:0000313" key="1">
    <source>
        <dbReference type="EMBL" id="SNS58730.1"/>
    </source>
</evidence>
<gene>
    <name evidence="1" type="ORF">SAMN05421642_103395</name>
</gene>
<evidence type="ECO:0000313" key="2">
    <source>
        <dbReference type="Proteomes" id="UP000198327"/>
    </source>
</evidence>
<protein>
    <submittedName>
        <fullName evidence="1">Uncharacterized protein</fullName>
    </submittedName>
</protein>
<proteinExistence type="predicted"/>
<dbReference type="EMBL" id="FZOW01000003">
    <property type="protein sequence ID" value="SNS58730.1"/>
    <property type="molecule type" value="Genomic_DNA"/>
</dbReference>
<reference evidence="2" key="1">
    <citation type="submission" date="2017-06" db="EMBL/GenBank/DDBJ databases">
        <authorList>
            <person name="Varghese N."/>
            <person name="Submissions S."/>
        </authorList>
    </citation>
    <scope>NUCLEOTIDE SEQUENCE [LARGE SCALE GENOMIC DNA]</scope>
    <source>
        <strain evidence="2">JCM 23211</strain>
    </source>
</reference>
<accession>A0A239FPE2</accession>
<dbReference type="Proteomes" id="UP000198327">
    <property type="component" value="Unassembled WGS sequence"/>
</dbReference>
<dbReference type="AlphaFoldDB" id="A0A239FPE2"/>
<name>A0A239FPE2_9NOCA</name>